<dbReference type="AlphaFoldDB" id="A0A5B2VYZ8"/>
<organism evidence="1 2">
    <name type="scientific">Chitinophaga agrisoli</name>
    <dbReference type="NCBI Taxonomy" id="2607653"/>
    <lineage>
        <taxon>Bacteria</taxon>
        <taxon>Pseudomonadati</taxon>
        <taxon>Bacteroidota</taxon>
        <taxon>Chitinophagia</taxon>
        <taxon>Chitinophagales</taxon>
        <taxon>Chitinophagaceae</taxon>
        <taxon>Chitinophaga</taxon>
    </lineage>
</organism>
<sequence>MENLIHLTQLKKEIEGVSLKDVISNNFLGNIKRVAENLYLWKLDREILKKAKGIVYDFLV</sequence>
<dbReference type="RefSeq" id="WP_149838331.1">
    <property type="nucleotide sequence ID" value="NZ_VUOC01000002.1"/>
</dbReference>
<accession>A0A5B2VYZ8</accession>
<evidence type="ECO:0000313" key="1">
    <source>
        <dbReference type="EMBL" id="KAA2243456.1"/>
    </source>
</evidence>
<name>A0A5B2VYZ8_9BACT</name>
<protein>
    <submittedName>
        <fullName evidence="1">Uncharacterized protein</fullName>
    </submittedName>
</protein>
<dbReference type="Proteomes" id="UP000324611">
    <property type="component" value="Unassembled WGS sequence"/>
</dbReference>
<gene>
    <name evidence="1" type="ORF">F0L74_13250</name>
</gene>
<comment type="caution">
    <text evidence="1">The sequence shown here is derived from an EMBL/GenBank/DDBJ whole genome shotgun (WGS) entry which is preliminary data.</text>
</comment>
<reference evidence="1 2" key="1">
    <citation type="submission" date="2019-09" db="EMBL/GenBank/DDBJ databases">
        <title>Chitinophaga ginsengihumi sp. nov., isolated from soil of ginseng rhizosphere.</title>
        <authorList>
            <person name="Lee J."/>
        </authorList>
    </citation>
    <scope>NUCLEOTIDE SEQUENCE [LARGE SCALE GENOMIC DNA]</scope>
    <source>
        <strain evidence="1 2">BN140078</strain>
    </source>
</reference>
<dbReference type="EMBL" id="VUOC01000002">
    <property type="protein sequence ID" value="KAA2243456.1"/>
    <property type="molecule type" value="Genomic_DNA"/>
</dbReference>
<evidence type="ECO:0000313" key="2">
    <source>
        <dbReference type="Proteomes" id="UP000324611"/>
    </source>
</evidence>
<keyword evidence="2" id="KW-1185">Reference proteome</keyword>
<reference evidence="1 2" key="2">
    <citation type="submission" date="2019-09" db="EMBL/GenBank/DDBJ databases">
        <authorList>
            <person name="Jin C."/>
        </authorList>
    </citation>
    <scope>NUCLEOTIDE SEQUENCE [LARGE SCALE GENOMIC DNA]</scope>
    <source>
        <strain evidence="1 2">BN140078</strain>
    </source>
</reference>
<proteinExistence type="predicted"/>